<evidence type="ECO:0000256" key="1">
    <source>
        <dbReference type="ARBA" id="ARBA00005711"/>
    </source>
</evidence>
<evidence type="ECO:0000256" key="2">
    <source>
        <dbReference type="SAM" id="MobiDB-lite"/>
    </source>
</evidence>
<dbReference type="InterPro" id="IPR005516">
    <property type="entry name" value="Remorin_C"/>
</dbReference>
<gene>
    <name evidence="4" type="ORF">QJS10_CPB15g01355</name>
</gene>
<evidence type="ECO:0000259" key="3">
    <source>
        <dbReference type="Pfam" id="PF03763"/>
    </source>
</evidence>
<dbReference type="PANTHER" id="PTHR31471">
    <property type="entry name" value="OS02G0116800 PROTEIN"/>
    <property type="match status" value="1"/>
</dbReference>
<dbReference type="AlphaFoldDB" id="A0AAV9D6D3"/>
<feature type="region of interest" description="Disordered" evidence="2">
    <location>
        <begin position="310"/>
        <end position="329"/>
    </location>
</feature>
<feature type="region of interest" description="Disordered" evidence="2">
    <location>
        <begin position="87"/>
        <end position="235"/>
    </location>
</feature>
<accession>A0AAV9D6D3</accession>
<comment type="similarity">
    <text evidence="1">Belongs to the remorin family.</text>
</comment>
<feature type="compositionally biased region" description="Basic and acidic residues" evidence="2">
    <location>
        <begin position="126"/>
        <end position="140"/>
    </location>
</feature>
<protein>
    <recommendedName>
        <fullName evidence="3">Remorin C-terminal domain-containing protein</fullName>
    </recommendedName>
</protein>
<feature type="compositionally biased region" description="Basic and acidic residues" evidence="2">
    <location>
        <begin position="146"/>
        <end position="170"/>
    </location>
</feature>
<dbReference type="Pfam" id="PF03763">
    <property type="entry name" value="Remorin_C"/>
    <property type="match status" value="1"/>
</dbReference>
<feature type="compositionally biased region" description="Polar residues" evidence="2">
    <location>
        <begin position="215"/>
        <end position="234"/>
    </location>
</feature>
<proteinExistence type="inferred from homology"/>
<feature type="compositionally biased region" description="Basic and acidic residues" evidence="2">
    <location>
        <begin position="87"/>
        <end position="98"/>
    </location>
</feature>
<feature type="compositionally biased region" description="Low complexity" evidence="2">
    <location>
        <begin position="175"/>
        <end position="186"/>
    </location>
</feature>
<organism evidence="4 5">
    <name type="scientific">Acorus calamus</name>
    <name type="common">Sweet flag</name>
    <dbReference type="NCBI Taxonomy" id="4465"/>
    <lineage>
        <taxon>Eukaryota</taxon>
        <taxon>Viridiplantae</taxon>
        <taxon>Streptophyta</taxon>
        <taxon>Embryophyta</taxon>
        <taxon>Tracheophyta</taxon>
        <taxon>Spermatophyta</taxon>
        <taxon>Magnoliopsida</taxon>
        <taxon>Liliopsida</taxon>
        <taxon>Acoraceae</taxon>
        <taxon>Acorus</taxon>
    </lineage>
</organism>
<comment type="caution">
    <text evidence="4">The sequence shown here is derived from an EMBL/GenBank/DDBJ whole genome shotgun (WGS) entry which is preliminary data.</text>
</comment>
<feature type="compositionally biased region" description="Basic and acidic residues" evidence="2">
    <location>
        <begin position="105"/>
        <end position="118"/>
    </location>
</feature>
<evidence type="ECO:0000313" key="5">
    <source>
        <dbReference type="Proteomes" id="UP001180020"/>
    </source>
</evidence>
<reference evidence="4" key="1">
    <citation type="journal article" date="2023" name="Nat. Commun.">
        <title>Diploid and tetraploid genomes of Acorus and the evolution of monocots.</title>
        <authorList>
            <person name="Ma L."/>
            <person name="Liu K.W."/>
            <person name="Li Z."/>
            <person name="Hsiao Y.Y."/>
            <person name="Qi Y."/>
            <person name="Fu T."/>
            <person name="Tang G.D."/>
            <person name="Zhang D."/>
            <person name="Sun W.H."/>
            <person name="Liu D.K."/>
            <person name="Li Y."/>
            <person name="Chen G.Z."/>
            <person name="Liu X.D."/>
            <person name="Liao X.Y."/>
            <person name="Jiang Y.T."/>
            <person name="Yu X."/>
            <person name="Hao Y."/>
            <person name="Huang J."/>
            <person name="Zhao X.W."/>
            <person name="Ke S."/>
            <person name="Chen Y.Y."/>
            <person name="Wu W.L."/>
            <person name="Hsu J.L."/>
            <person name="Lin Y.F."/>
            <person name="Huang M.D."/>
            <person name="Li C.Y."/>
            <person name="Huang L."/>
            <person name="Wang Z.W."/>
            <person name="Zhao X."/>
            <person name="Zhong W.Y."/>
            <person name="Peng D.H."/>
            <person name="Ahmad S."/>
            <person name="Lan S."/>
            <person name="Zhang J.S."/>
            <person name="Tsai W.C."/>
            <person name="Van de Peer Y."/>
            <person name="Liu Z.J."/>
        </authorList>
    </citation>
    <scope>NUCLEOTIDE SEQUENCE</scope>
    <source>
        <strain evidence="4">CP</strain>
    </source>
</reference>
<dbReference type="EMBL" id="JAUJYO010000015">
    <property type="protein sequence ID" value="KAK1295688.1"/>
    <property type="molecule type" value="Genomic_DNA"/>
</dbReference>
<keyword evidence="5" id="KW-1185">Reference proteome</keyword>
<sequence length="345" mass="39512">MDNMLRQMRVIFDLPEDEEEQIPKREGRIPPRKTVSFKEEQKKLPNWFQIQFPRMSRDSYSGDGEHEAAVAAAAFAITAIEEEILRKQKKITKDKEASLTKMKSRKESAAGKTKDSDTVRPTGSERISRWFTNKETKEDEQSAGERSMRKSGTEDQKKLRDEATDQKSAEKALGTTPSIRRTTTSTGKSQTNGGSKRYGGVKEKPVPVPLPSIKPTVSSATNATPTKTLNSESETMADAWERAKMEKIKKRYEKMGYTILSWESEKKIKAKKRLDKIERRLELRRTRAFQEYHDKISRIDQIAGGARAVAEEKKRNDESKAREKATKIRSKGRYEENTRLFTAQE</sequence>
<dbReference type="PANTHER" id="PTHR31471:SF51">
    <property type="entry name" value="REMORIN FAMILY PROTEIN"/>
    <property type="match status" value="1"/>
</dbReference>
<evidence type="ECO:0000313" key="4">
    <source>
        <dbReference type="EMBL" id="KAK1295688.1"/>
    </source>
</evidence>
<reference evidence="4" key="2">
    <citation type="submission" date="2023-06" db="EMBL/GenBank/DDBJ databases">
        <authorList>
            <person name="Ma L."/>
            <person name="Liu K.-W."/>
            <person name="Li Z."/>
            <person name="Hsiao Y.-Y."/>
            <person name="Qi Y."/>
            <person name="Fu T."/>
            <person name="Tang G."/>
            <person name="Zhang D."/>
            <person name="Sun W.-H."/>
            <person name="Liu D.-K."/>
            <person name="Li Y."/>
            <person name="Chen G.-Z."/>
            <person name="Liu X.-D."/>
            <person name="Liao X.-Y."/>
            <person name="Jiang Y.-T."/>
            <person name="Yu X."/>
            <person name="Hao Y."/>
            <person name="Huang J."/>
            <person name="Zhao X.-W."/>
            <person name="Ke S."/>
            <person name="Chen Y.-Y."/>
            <person name="Wu W.-L."/>
            <person name="Hsu J.-L."/>
            <person name="Lin Y.-F."/>
            <person name="Huang M.-D."/>
            <person name="Li C.-Y."/>
            <person name="Huang L."/>
            <person name="Wang Z.-W."/>
            <person name="Zhao X."/>
            <person name="Zhong W.-Y."/>
            <person name="Peng D.-H."/>
            <person name="Ahmad S."/>
            <person name="Lan S."/>
            <person name="Zhang J.-S."/>
            <person name="Tsai W.-C."/>
            <person name="Van De Peer Y."/>
            <person name="Liu Z.-J."/>
        </authorList>
    </citation>
    <scope>NUCLEOTIDE SEQUENCE</scope>
    <source>
        <strain evidence="4">CP</strain>
        <tissue evidence="4">Leaves</tissue>
    </source>
</reference>
<dbReference type="Proteomes" id="UP001180020">
    <property type="component" value="Unassembled WGS sequence"/>
</dbReference>
<name>A0AAV9D6D3_ACOCL</name>
<feature type="domain" description="Remorin C-terminal" evidence="3">
    <location>
        <begin position="232"/>
        <end position="334"/>
    </location>
</feature>